<dbReference type="GO" id="GO:0005634">
    <property type="term" value="C:nucleus"/>
    <property type="evidence" value="ECO:0007669"/>
    <property type="project" value="UniProtKB-SubCell"/>
</dbReference>
<dbReference type="CDD" id="cd01388">
    <property type="entry name" value="HMG-box_SoxB"/>
    <property type="match status" value="1"/>
</dbReference>
<reference evidence="7 8" key="1">
    <citation type="journal article" date="2017" name="Curr. Biol.">
        <title>Genome architecture and evolution of a unichromosomal asexual nematode.</title>
        <authorList>
            <person name="Fradin H."/>
            <person name="Zegar C."/>
            <person name="Gutwein M."/>
            <person name="Lucas J."/>
            <person name="Kovtun M."/>
            <person name="Corcoran D."/>
            <person name="Baugh L.R."/>
            <person name="Kiontke K."/>
            <person name="Gunsalus K."/>
            <person name="Fitch D.H."/>
            <person name="Piano F."/>
        </authorList>
    </citation>
    <scope>NUCLEOTIDE SEQUENCE [LARGE SCALE GENOMIC DNA]</scope>
    <source>
        <strain evidence="7">PF1309</strain>
    </source>
</reference>
<evidence type="ECO:0000256" key="2">
    <source>
        <dbReference type="ARBA" id="ARBA00023125"/>
    </source>
</evidence>
<feature type="region of interest" description="Disordered" evidence="5">
    <location>
        <begin position="66"/>
        <end position="110"/>
    </location>
</feature>
<feature type="DNA-binding region" description="HMG box" evidence="4">
    <location>
        <begin position="106"/>
        <end position="174"/>
    </location>
</feature>
<evidence type="ECO:0000256" key="1">
    <source>
        <dbReference type="ARBA" id="ARBA00004123"/>
    </source>
</evidence>
<dbReference type="SMART" id="SM00398">
    <property type="entry name" value="HMG"/>
    <property type="match status" value="1"/>
</dbReference>
<evidence type="ECO:0000259" key="6">
    <source>
        <dbReference type="PROSITE" id="PS50118"/>
    </source>
</evidence>
<dbReference type="InterPro" id="IPR009071">
    <property type="entry name" value="HMG_box_dom"/>
</dbReference>
<dbReference type="InterPro" id="IPR050140">
    <property type="entry name" value="SRY-related_HMG-box_TF-like"/>
</dbReference>
<evidence type="ECO:0000256" key="4">
    <source>
        <dbReference type="PROSITE-ProRule" id="PRU00267"/>
    </source>
</evidence>
<comment type="caution">
    <text evidence="7">The sequence shown here is derived from an EMBL/GenBank/DDBJ whole genome shotgun (WGS) entry which is preliminary data.</text>
</comment>
<dbReference type="AlphaFoldDB" id="A0A2A2LKH3"/>
<dbReference type="Pfam" id="PF00505">
    <property type="entry name" value="HMG_box"/>
    <property type="match status" value="1"/>
</dbReference>
<gene>
    <name evidence="7" type="ORF">WR25_26794</name>
</gene>
<feature type="compositionally biased region" description="Basic and acidic residues" evidence="5">
    <location>
        <begin position="95"/>
        <end position="107"/>
    </location>
</feature>
<organism evidence="7 8">
    <name type="scientific">Diploscapter pachys</name>
    <dbReference type="NCBI Taxonomy" id="2018661"/>
    <lineage>
        <taxon>Eukaryota</taxon>
        <taxon>Metazoa</taxon>
        <taxon>Ecdysozoa</taxon>
        <taxon>Nematoda</taxon>
        <taxon>Chromadorea</taxon>
        <taxon>Rhabditida</taxon>
        <taxon>Rhabditina</taxon>
        <taxon>Rhabditomorpha</taxon>
        <taxon>Rhabditoidea</taxon>
        <taxon>Rhabditidae</taxon>
        <taxon>Diploscapter</taxon>
    </lineage>
</organism>
<evidence type="ECO:0000313" key="8">
    <source>
        <dbReference type="Proteomes" id="UP000218231"/>
    </source>
</evidence>
<accession>A0A2A2LKH3</accession>
<dbReference type="FunFam" id="1.10.30.10:FF:000002">
    <property type="entry name" value="transcription factor Sox-2"/>
    <property type="match status" value="1"/>
</dbReference>
<feature type="region of interest" description="Disordered" evidence="5">
    <location>
        <begin position="272"/>
        <end position="294"/>
    </location>
</feature>
<keyword evidence="8" id="KW-1185">Reference proteome</keyword>
<name>A0A2A2LKH3_9BILA</name>
<feature type="domain" description="HMG box" evidence="6">
    <location>
        <begin position="106"/>
        <end position="174"/>
    </location>
</feature>
<dbReference type="PANTHER" id="PTHR10270">
    <property type="entry name" value="SOX TRANSCRIPTION FACTOR"/>
    <property type="match status" value="1"/>
</dbReference>
<proteinExistence type="predicted"/>
<evidence type="ECO:0000313" key="7">
    <source>
        <dbReference type="EMBL" id="PAV86659.1"/>
    </source>
</evidence>
<dbReference type="GO" id="GO:0030182">
    <property type="term" value="P:neuron differentiation"/>
    <property type="evidence" value="ECO:0007669"/>
    <property type="project" value="TreeGrafter"/>
</dbReference>
<evidence type="ECO:0000256" key="3">
    <source>
        <dbReference type="ARBA" id="ARBA00023242"/>
    </source>
</evidence>
<dbReference type="Gene3D" id="1.10.30.10">
    <property type="entry name" value="High mobility group box domain"/>
    <property type="match status" value="1"/>
</dbReference>
<feature type="compositionally biased region" description="Low complexity" evidence="5">
    <location>
        <begin position="66"/>
        <end position="79"/>
    </location>
</feature>
<dbReference type="EMBL" id="LIAE01006646">
    <property type="protein sequence ID" value="PAV86659.1"/>
    <property type="molecule type" value="Genomic_DNA"/>
</dbReference>
<comment type="subcellular location">
    <subcellularLocation>
        <location evidence="1">Nucleus</location>
    </subcellularLocation>
</comment>
<dbReference type="PANTHER" id="PTHR10270:SF324">
    <property type="entry name" value="SOX DOMAIN-CONTAINING PROTEIN DICHAETE-RELATED"/>
    <property type="match status" value="1"/>
</dbReference>
<evidence type="ECO:0000256" key="5">
    <source>
        <dbReference type="SAM" id="MobiDB-lite"/>
    </source>
</evidence>
<keyword evidence="2 4" id="KW-0238">DNA-binding</keyword>
<dbReference type="STRING" id="2018661.A0A2A2LKH3"/>
<protein>
    <recommendedName>
        <fullName evidence="6">HMG box domain-containing protein</fullName>
    </recommendedName>
</protein>
<keyword evidence="3 4" id="KW-0539">Nucleus</keyword>
<dbReference type="GO" id="GO:0000978">
    <property type="term" value="F:RNA polymerase II cis-regulatory region sequence-specific DNA binding"/>
    <property type="evidence" value="ECO:0007669"/>
    <property type="project" value="TreeGrafter"/>
</dbReference>
<dbReference type="GO" id="GO:0000122">
    <property type="term" value="P:negative regulation of transcription by RNA polymerase II"/>
    <property type="evidence" value="ECO:0007669"/>
    <property type="project" value="TreeGrafter"/>
</dbReference>
<dbReference type="InterPro" id="IPR036910">
    <property type="entry name" value="HMG_box_dom_sf"/>
</dbReference>
<dbReference type="OrthoDB" id="6247875at2759"/>
<dbReference type="PROSITE" id="PS50118">
    <property type="entry name" value="HMG_BOX_2"/>
    <property type="match status" value="1"/>
</dbReference>
<dbReference type="Proteomes" id="UP000218231">
    <property type="component" value="Unassembled WGS sequence"/>
</dbReference>
<dbReference type="GO" id="GO:0007420">
    <property type="term" value="P:brain development"/>
    <property type="evidence" value="ECO:0007669"/>
    <property type="project" value="TreeGrafter"/>
</dbReference>
<dbReference type="SUPFAM" id="SSF47095">
    <property type="entry name" value="HMG-box"/>
    <property type="match status" value="1"/>
</dbReference>
<sequence>MLMMDHQQGAVTPGGVTEMNKVVGGGAMPTAAMMHSMEYPWLGQMAAFSMPQPTPTSTAAAATLLQMQHQHHQQQQPHSHSIDELSNGPDSPDSSGKDGKKGDDRVKRPMNAFMVWSRGQRRRMAQENPKMHNSEISKRLGSEWKNLNENDKRPFIDEAKRLRAIHMKEHPDYKYRPRRKTKAMQKKGLTMGAFSAALDPLKTQTYPGIQAWNSTSTAGYFDPSAAAYGLYGRQSYEMINSMNYLGSSSPTQYAHSPLTAYPNYLTGGAAVTGNGSTIKNESEPSPDGTTSSDLSDQLLNQQALPNHQQLTVQPFRNSFYDPSKEMSVMYSNPLIYSQLETIGSTPGQLLTQHHAPP</sequence>
<dbReference type="GO" id="GO:0001228">
    <property type="term" value="F:DNA-binding transcription activator activity, RNA polymerase II-specific"/>
    <property type="evidence" value="ECO:0007669"/>
    <property type="project" value="TreeGrafter"/>
</dbReference>